<keyword evidence="2" id="KW-1185">Reference proteome</keyword>
<name>A0ABQ7ATR7_BRACR</name>
<dbReference type="Proteomes" id="UP000266723">
    <property type="component" value="Unassembled WGS sequence"/>
</dbReference>
<accession>A0ABQ7ATR7</accession>
<protein>
    <submittedName>
        <fullName evidence="1">Uncharacterized protein</fullName>
    </submittedName>
</protein>
<evidence type="ECO:0000313" key="1">
    <source>
        <dbReference type="EMBL" id="KAF3517490.1"/>
    </source>
</evidence>
<proteinExistence type="predicted"/>
<reference evidence="1 2" key="1">
    <citation type="journal article" date="2020" name="BMC Genomics">
        <title>Intraspecific diversification of the crop wild relative Brassica cretica Lam. using demographic model selection.</title>
        <authorList>
            <person name="Kioukis A."/>
            <person name="Michalopoulou V.A."/>
            <person name="Briers L."/>
            <person name="Pirintsos S."/>
            <person name="Studholme D.J."/>
            <person name="Pavlidis P."/>
            <person name="Sarris P.F."/>
        </authorList>
    </citation>
    <scope>NUCLEOTIDE SEQUENCE [LARGE SCALE GENOMIC DNA]</scope>
    <source>
        <strain evidence="2">cv. PFS-1207/04</strain>
    </source>
</reference>
<sequence>MSLPLLRRTLFLTPPSPSKLEVRNLSPESMATKNLLPGVLRSYFRRLQIKPSRRRMKRSSIKEQQWSNFSGGPLHGSWIHQVN</sequence>
<comment type="caution">
    <text evidence="1">The sequence shown here is derived from an EMBL/GenBank/DDBJ whole genome shotgun (WGS) entry which is preliminary data.</text>
</comment>
<evidence type="ECO:0000313" key="2">
    <source>
        <dbReference type="Proteomes" id="UP000266723"/>
    </source>
</evidence>
<gene>
    <name evidence="1" type="ORF">DY000_02062439</name>
</gene>
<dbReference type="EMBL" id="QGKV02001556">
    <property type="protein sequence ID" value="KAF3517490.1"/>
    <property type="molecule type" value="Genomic_DNA"/>
</dbReference>
<organism evidence="1 2">
    <name type="scientific">Brassica cretica</name>
    <name type="common">Mustard</name>
    <dbReference type="NCBI Taxonomy" id="69181"/>
    <lineage>
        <taxon>Eukaryota</taxon>
        <taxon>Viridiplantae</taxon>
        <taxon>Streptophyta</taxon>
        <taxon>Embryophyta</taxon>
        <taxon>Tracheophyta</taxon>
        <taxon>Spermatophyta</taxon>
        <taxon>Magnoliopsida</taxon>
        <taxon>eudicotyledons</taxon>
        <taxon>Gunneridae</taxon>
        <taxon>Pentapetalae</taxon>
        <taxon>rosids</taxon>
        <taxon>malvids</taxon>
        <taxon>Brassicales</taxon>
        <taxon>Brassicaceae</taxon>
        <taxon>Brassiceae</taxon>
        <taxon>Brassica</taxon>
    </lineage>
</organism>